<proteinExistence type="predicted"/>
<organism evidence="1 2">
    <name type="scientific">Bauhinia variegata</name>
    <name type="common">Purple orchid tree</name>
    <name type="synonym">Phanera variegata</name>
    <dbReference type="NCBI Taxonomy" id="167791"/>
    <lineage>
        <taxon>Eukaryota</taxon>
        <taxon>Viridiplantae</taxon>
        <taxon>Streptophyta</taxon>
        <taxon>Embryophyta</taxon>
        <taxon>Tracheophyta</taxon>
        <taxon>Spermatophyta</taxon>
        <taxon>Magnoliopsida</taxon>
        <taxon>eudicotyledons</taxon>
        <taxon>Gunneridae</taxon>
        <taxon>Pentapetalae</taxon>
        <taxon>rosids</taxon>
        <taxon>fabids</taxon>
        <taxon>Fabales</taxon>
        <taxon>Fabaceae</taxon>
        <taxon>Cercidoideae</taxon>
        <taxon>Cercideae</taxon>
        <taxon>Bauhiniinae</taxon>
        <taxon>Bauhinia</taxon>
    </lineage>
</organism>
<accession>A0ACB9P852</accession>
<protein>
    <submittedName>
        <fullName evidence="1">Uncharacterized protein</fullName>
    </submittedName>
</protein>
<reference evidence="1 2" key="1">
    <citation type="journal article" date="2022" name="DNA Res.">
        <title>Chromosomal-level genome assembly of the orchid tree Bauhinia variegata (Leguminosae; Cercidoideae) supports the allotetraploid origin hypothesis of Bauhinia.</title>
        <authorList>
            <person name="Zhong Y."/>
            <person name="Chen Y."/>
            <person name="Zheng D."/>
            <person name="Pang J."/>
            <person name="Liu Y."/>
            <person name="Luo S."/>
            <person name="Meng S."/>
            <person name="Qian L."/>
            <person name="Wei D."/>
            <person name="Dai S."/>
            <person name="Zhou R."/>
        </authorList>
    </citation>
    <scope>NUCLEOTIDE SEQUENCE [LARGE SCALE GENOMIC DNA]</scope>
    <source>
        <strain evidence="1">BV-YZ2020</strain>
    </source>
</reference>
<evidence type="ECO:0000313" key="2">
    <source>
        <dbReference type="Proteomes" id="UP000828941"/>
    </source>
</evidence>
<keyword evidence="2" id="KW-1185">Reference proteome</keyword>
<name>A0ACB9P852_BAUVA</name>
<dbReference type="Proteomes" id="UP000828941">
    <property type="component" value="Chromosome 5"/>
</dbReference>
<comment type="caution">
    <text evidence="1">The sequence shown here is derived from an EMBL/GenBank/DDBJ whole genome shotgun (WGS) entry which is preliminary data.</text>
</comment>
<evidence type="ECO:0000313" key="1">
    <source>
        <dbReference type="EMBL" id="KAI4344935.1"/>
    </source>
</evidence>
<dbReference type="EMBL" id="CM039430">
    <property type="protein sequence ID" value="KAI4344935.1"/>
    <property type="molecule type" value="Genomic_DNA"/>
</dbReference>
<gene>
    <name evidence="1" type="ORF">L6164_012112</name>
</gene>
<sequence>MDMKKVTCVVIVAAASMSAALAAIEAPEASPAAAPGPSSGAVAASFPVVGSLIGASVKINIDGASRGNPGLAACGVVIRNDDEGRWIAGPSRSLGIASAVRAETWGVMDSLNLAWGISYRKIELECHSLVLV</sequence>